<proteinExistence type="predicted"/>
<sequence>MEPASTSIKFLSTFSSGTLRSQCKKLAQSECTTARQQIHDLQLKDAISRQELSKLEKEAQSLETQQAAIKEEIAKIEQKLKQEDRQLQAQEEDLATFRVKIAKKKKFKDSQKIINEIETLRQSIHEMKERHEEEVGMYIASQQKIGELSYALGRTPKTAEIMDLMKDLTNMYEEQIQHKDLAINFQERLNQQENQQIRNRLKKVEEKLSRIENERITDNKRIFKLETQTNISENDNGLNIKCIDQDTEMQSIAAAEEIIQKLRAKLSKTQDLSTFVAKLDHQINRHKSKIIDMGKNNLNN</sequence>
<evidence type="ECO:0000313" key="2">
    <source>
        <dbReference type="EMBL" id="CAG9334541.1"/>
    </source>
</evidence>
<organism evidence="2 3">
    <name type="scientific">Blepharisma stoltei</name>
    <dbReference type="NCBI Taxonomy" id="1481888"/>
    <lineage>
        <taxon>Eukaryota</taxon>
        <taxon>Sar</taxon>
        <taxon>Alveolata</taxon>
        <taxon>Ciliophora</taxon>
        <taxon>Postciliodesmatophora</taxon>
        <taxon>Heterotrichea</taxon>
        <taxon>Heterotrichida</taxon>
        <taxon>Blepharismidae</taxon>
        <taxon>Blepharisma</taxon>
    </lineage>
</organism>
<keyword evidence="1" id="KW-0175">Coiled coil</keyword>
<evidence type="ECO:0000256" key="1">
    <source>
        <dbReference type="SAM" id="Coils"/>
    </source>
</evidence>
<feature type="coiled-coil region" evidence="1">
    <location>
        <begin position="187"/>
        <end position="221"/>
    </location>
</feature>
<dbReference type="AlphaFoldDB" id="A0AAU9K9A3"/>
<dbReference type="Proteomes" id="UP001162131">
    <property type="component" value="Unassembled WGS sequence"/>
</dbReference>
<reference evidence="2" key="1">
    <citation type="submission" date="2021-09" db="EMBL/GenBank/DDBJ databases">
        <authorList>
            <consortium name="AG Swart"/>
            <person name="Singh M."/>
            <person name="Singh A."/>
            <person name="Seah K."/>
            <person name="Emmerich C."/>
        </authorList>
    </citation>
    <scope>NUCLEOTIDE SEQUENCE</scope>
    <source>
        <strain evidence="2">ATCC30299</strain>
    </source>
</reference>
<evidence type="ECO:0000313" key="3">
    <source>
        <dbReference type="Proteomes" id="UP001162131"/>
    </source>
</evidence>
<keyword evidence="3" id="KW-1185">Reference proteome</keyword>
<feature type="coiled-coil region" evidence="1">
    <location>
        <begin position="24"/>
        <end position="134"/>
    </location>
</feature>
<name>A0AAU9K9A3_9CILI</name>
<gene>
    <name evidence="2" type="ORF">BSTOLATCC_MIC61153</name>
</gene>
<accession>A0AAU9K9A3</accession>
<protein>
    <submittedName>
        <fullName evidence="2">Uncharacterized protein</fullName>
    </submittedName>
</protein>
<dbReference type="EMBL" id="CAJZBQ010000058">
    <property type="protein sequence ID" value="CAG9334541.1"/>
    <property type="molecule type" value="Genomic_DNA"/>
</dbReference>
<comment type="caution">
    <text evidence="2">The sequence shown here is derived from an EMBL/GenBank/DDBJ whole genome shotgun (WGS) entry which is preliminary data.</text>
</comment>